<dbReference type="Pfam" id="PF01593">
    <property type="entry name" value="Amino_oxidase"/>
    <property type="match status" value="1"/>
</dbReference>
<dbReference type="Proteomes" id="UP001251528">
    <property type="component" value="Unassembled WGS sequence"/>
</dbReference>
<reference evidence="8" key="1">
    <citation type="submission" date="2023-06" db="EMBL/GenBank/DDBJ databases">
        <title>Conoideocrella luteorostrata (Hypocreales: Clavicipitaceae), a potential biocontrol fungus for elongate hemlock scale in United States Christmas tree production areas.</title>
        <authorList>
            <person name="Barrett H."/>
            <person name="Lovett B."/>
            <person name="Macias A.M."/>
            <person name="Stajich J.E."/>
            <person name="Kasson M.T."/>
        </authorList>
    </citation>
    <scope>NUCLEOTIDE SEQUENCE</scope>
    <source>
        <strain evidence="8">ARSEF 14590</strain>
    </source>
</reference>
<dbReference type="Gene3D" id="3.90.660.10">
    <property type="match status" value="1"/>
</dbReference>
<organism evidence="8 9">
    <name type="scientific">Conoideocrella luteorostrata</name>
    <dbReference type="NCBI Taxonomy" id="1105319"/>
    <lineage>
        <taxon>Eukaryota</taxon>
        <taxon>Fungi</taxon>
        <taxon>Dikarya</taxon>
        <taxon>Ascomycota</taxon>
        <taxon>Pezizomycotina</taxon>
        <taxon>Sordariomycetes</taxon>
        <taxon>Hypocreomycetidae</taxon>
        <taxon>Hypocreales</taxon>
        <taxon>Clavicipitaceae</taxon>
        <taxon>Conoideocrella</taxon>
    </lineage>
</organism>
<dbReference type="GO" id="GO:0097621">
    <property type="term" value="F:monoamine oxidase activity"/>
    <property type="evidence" value="ECO:0007669"/>
    <property type="project" value="UniProtKB-EC"/>
</dbReference>
<evidence type="ECO:0000256" key="5">
    <source>
        <dbReference type="PIRSR" id="PIRSR601613-1"/>
    </source>
</evidence>
<feature type="binding site" evidence="5">
    <location>
        <begin position="31"/>
        <end position="32"/>
    </location>
    <ligand>
        <name>FAD</name>
        <dbReference type="ChEBI" id="CHEBI:57692"/>
    </ligand>
</feature>
<evidence type="ECO:0000256" key="3">
    <source>
        <dbReference type="ARBA" id="ARBA00023002"/>
    </source>
</evidence>
<dbReference type="EC" id="1.4.3.-" evidence="6"/>
<keyword evidence="6" id="KW-0274">FAD</keyword>
<dbReference type="InterPro" id="IPR002937">
    <property type="entry name" value="Amino_oxidase"/>
</dbReference>
<feature type="domain" description="Amine oxidase" evidence="7">
    <location>
        <begin position="11"/>
        <end position="445"/>
    </location>
</feature>
<comment type="cofactor">
    <cofactor evidence="1 6">
        <name>FAD</name>
        <dbReference type="ChEBI" id="CHEBI:57692"/>
    </cofactor>
</comment>
<protein>
    <recommendedName>
        <fullName evidence="6">Amine oxidase</fullName>
        <ecNumber evidence="6">1.4.3.-</ecNumber>
    </recommendedName>
</protein>
<feature type="binding site" evidence="5">
    <location>
        <position position="12"/>
    </location>
    <ligand>
        <name>FAD</name>
        <dbReference type="ChEBI" id="CHEBI:57692"/>
    </ligand>
</feature>
<evidence type="ECO:0000313" key="8">
    <source>
        <dbReference type="EMBL" id="KAK2609150.1"/>
    </source>
</evidence>
<feature type="binding site" evidence="5">
    <location>
        <position position="335"/>
    </location>
    <ligand>
        <name>substrate</name>
    </ligand>
</feature>
<keyword evidence="3 6" id="KW-0560">Oxidoreductase</keyword>
<feature type="binding site" evidence="5">
    <location>
        <position position="422"/>
    </location>
    <ligand>
        <name>FAD</name>
        <dbReference type="ChEBI" id="CHEBI:57692"/>
    </ligand>
</feature>
<feature type="binding site" evidence="5">
    <location>
        <position position="229"/>
    </location>
    <ligand>
        <name>FAD</name>
        <dbReference type="ChEBI" id="CHEBI:57692"/>
    </ligand>
</feature>
<sequence length="458" mass="50900">MFDVIVVGAGLSGLQAALSAQKAGLSVVIIEARDRVGGKVWSVPLASKRGFADLGAAWINDNLQKRIRAYVNQFRLQVVEQRLTGNAIMQTHDDRIVYPFGITPSFAPHEKRNLEMVRDHIQAASLKKEEPRSEDDEQSMDQYICSLGAGSKTRHMVNLWVRVMHGLESTQESAAWFIDYCRRNKGLLAVRADDPTGGNYRRITTGAQKIPEMLAGLVGASNIHLSRPVASITDHGDHVNVTTTTGQTFVAKRCIISIPSTMYTDLAISPSLPPPVYEVTSSTQLGHYNKAIVCYDKPWWRDLGYNGFVLSYQGPVVVARDTSVDENQMYALTCFINGEEGEKWSKLHPHDRRRVVMDQLATLFDVGLDSELYRPIEFFEQIWKHEPYSKGALAPVTALGHYTKFKSVYGKPVGNLHFVGTEYSPEWKGYMEGALCSGELGAREVVEALKHAGPASKL</sequence>
<evidence type="ECO:0000256" key="2">
    <source>
        <dbReference type="ARBA" id="ARBA00005995"/>
    </source>
</evidence>
<dbReference type="InterPro" id="IPR001613">
    <property type="entry name" value="Flavin_amine_oxidase"/>
</dbReference>
<name>A0AAJ0CVG7_9HYPO</name>
<dbReference type="Gene3D" id="3.50.50.60">
    <property type="entry name" value="FAD/NAD(P)-binding domain"/>
    <property type="match status" value="1"/>
</dbReference>
<accession>A0AAJ0CVG7</accession>
<proteinExistence type="inferred from homology"/>
<comment type="catalytic activity">
    <reaction evidence="4">
        <text>a secondary aliphatic amine + O2 + H2O = a primary amine + an aldehyde + H2O2</text>
        <dbReference type="Rhea" id="RHEA:26414"/>
        <dbReference type="ChEBI" id="CHEBI:15377"/>
        <dbReference type="ChEBI" id="CHEBI:15379"/>
        <dbReference type="ChEBI" id="CHEBI:16240"/>
        <dbReference type="ChEBI" id="CHEBI:17478"/>
        <dbReference type="ChEBI" id="CHEBI:58855"/>
        <dbReference type="ChEBI" id="CHEBI:65296"/>
        <dbReference type="EC" id="1.4.3.4"/>
    </reaction>
</comment>
<dbReference type="Gene3D" id="1.10.405.10">
    <property type="entry name" value="Guanine Nucleotide Dissociation Inhibitor, domain 1"/>
    <property type="match status" value="1"/>
</dbReference>
<keyword evidence="9" id="KW-1185">Reference proteome</keyword>
<dbReference type="PRINTS" id="PR00757">
    <property type="entry name" value="AMINEOXDASEF"/>
</dbReference>
<dbReference type="SUPFAM" id="SSF51905">
    <property type="entry name" value="FAD/NAD(P)-binding domain"/>
    <property type="match status" value="1"/>
</dbReference>
<dbReference type="PANTHER" id="PTHR43563">
    <property type="entry name" value="AMINE OXIDASE"/>
    <property type="match status" value="1"/>
</dbReference>
<dbReference type="SUPFAM" id="SSF54373">
    <property type="entry name" value="FAD-linked reductases, C-terminal domain"/>
    <property type="match status" value="1"/>
</dbReference>
<comment type="similarity">
    <text evidence="2 6">Belongs to the flavin monoamine oxidase family.</text>
</comment>
<dbReference type="InterPro" id="IPR036188">
    <property type="entry name" value="FAD/NAD-bd_sf"/>
</dbReference>
<evidence type="ECO:0000259" key="7">
    <source>
        <dbReference type="Pfam" id="PF01593"/>
    </source>
</evidence>
<evidence type="ECO:0000256" key="6">
    <source>
        <dbReference type="RuleBase" id="RU362067"/>
    </source>
</evidence>
<dbReference type="EMBL" id="JASWJB010000026">
    <property type="protein sequence ID" value="KAK2609150.1"/>
    <property type="molecule type" value="Genomic_DNA"/>
</dbReference>
<gene>
    <name evidence="8" type="ORF">QQS21_002232</name>
</gene>
<dbReference type="AlphaFoldDB" id="A0AAJ0CVG7"/>
<evidence type="ECO:0000313" key="9">
    <source>
        <dbReference type="Proteomes" id="UP001251528"/>
    </source>
</evidence>
<keyword evidence="6" id="KW-0285">Flavoprotein</keyword>
<dbReference type="InterPro" id="IPR050703">
    <property type="entry name" value="Flavin_MAO"/>
</dbReference>
<evidence type="ECO:0000256" key="1">
    <source>
        <dbReference type="ARBA" id="ARBA00001974"/>
    </source>
</evidence>
<evidence type="ECO:0000256" key="4">
    <source>
        <dbReference type="ARBA" id="ARBA00048448"/>
    </source>
</evidence>
<dbReference type="PANTHER" id="PTHR43563:SF14">
    <property type="entry name" value="AMINE OXIDASE"/>
    <property type="match status" value="1"/>
</dbReference>
<comment type="caution">
    <text evidence="8">The sequence shown here is derived from an EMBL/GenBank/DDBJ whole genome shotgun (WGS) entry which is preliminary data.</text>
</comment>